<evidence type="ECO:0000259" key="10">
    <source>
        <dbReference type="Pfam" id="PF12704"/>
    </source>
</evidence>
<feature type="domain" description="MacB-like periplasmic core" evidence="10">
    <location>
        <begin position="38"/>
        <end position="249"/>
    </location>
</feature>
<accession>R7WPW8</accession>
<feature type="transmembrane region" description="Helical" evidence="8">
    <location>
        <begin position="279"/>
        <end position="300"/>
    </location>
</feature>
<dbReference type="GO" id="GO:0022857">
    <property type="term" value="F:transmembrane transporter activity"/>
    <property type="evidence" value="ECO:0007669"/>
    <property type="project" value="TreeGrafter"/>
</dbReference>
<evidence type="ECO:0000259" key="9">
    <source>
        <dbReference type="Pfam" id="PF02687"/>
    </source>
</evidence>
<feature type="transmembrane region" description="Helical" evidence="8">
    <location>
        <begin position="374"/>
        <end position="394"/>
    </location>
</feature>
<feature type="transmembrane region" description="Helical" evidence="8">
    <location>
        <begin position="419"/>
        <end position="441"/>
    </location>
</feature>
<feature type="transmembrane region" description="Helical" evidence="8">
    <location>
        <begin position="332"/>
        <end position="354"/>
    </location>
</feature>
<reference evidence="11 12" key="1">
    <citation type="journal article" date="2013" name="Genome Announc.">
        <title>Draft Genome Sequence of Rhodococcus rhodnii Strain LMG5362, a Symbiont of Rhodnius prolixus (Hemiptera, Reduviidae, Triatominae), the Principle Vector of Trypanosoma cruzi.</title>
        <authorList>
            <person name="Pachebat J.A."/>
            <person name="van Keulen G."/>
            <person name="Whitten M.M."/>
            <person name="Girdwood S."/>
            <person name="Del Sol R."/>
            <person name="Dyson P.J."/>
            <person name="Facey P.D."/>
        </authorList>
    </citation>
    <scope>NUCLEOTIDE SEQUENCE [LARGE SCALE GENOMIC DNA]</scope>
    <source>
        <strain evidence="11 12">LMG 5362</strain>
    </source>
</reference>
<keyword evidence="3 8" id="KW-0812">Transmembrane</keyword>
<evidence type="ECO:0000313" key="12">
    <source>
        <dbReference type="Proteomes" id="UP000013525"/>
    </source>
</evidence>
<keyword evidence="5 8" id="KW-0472">Membrane</keyword>
<feature type="transmembrane region" description="Helical" evidence="8">
    <location>
        <begin position="447"/>
        <end position="470"/>
    </location>
</feature>
<organism evidence="11 12">
    <name type="scientific">Rhodococcus rhodnii LMG 5362</name>
    <dbReference type="NCBI Taxonomy" id="1273125"/>
    <lineage>
        <taxon>Bacteria</taxon>
        <taxon>Bacillati</taxon>
        <taxon>Actinomycetota</taxon>
        <taxon>Actinomycetes</taxon>
        <taxon>Mycobacteriales</taxon>
        <taxon>Nocardiaceae</taxon>
        <taxon>Rhodococcus</taxon>
    </lineage>
</organism>
<dbReference type="Pfam" id="PF02687">
    <property type="entry name" value="FtsX"/>
    <property type="match status" value="2"/>
</dbReference>
<keyword evidence="12" id="KW-1185">Reference proteome</keyword>
<keyword evidence="11" id="KW-0449">Lipoprotein</keyword>
<evidence type="ECO:0000256" key="8">
    <source>
        <dbReference type="SAM" id="Phobius"/>
    </source>
</evidence>
<feature type="transmembrane region" description="Helical" evidence="8">
    <location>
        <begin position="777"/>
        <end position="802"/>
    </location>
</feature>
<evidence type="ECO:0000256" key="7">
    <source>
        <dbReference type="SAM" id="MobiDB-lite"/>
    </source>
</evidence>
<protein>
    <submittedName>
        <fullName evidence="11">ABC lipoprotein transporter</fullName>
    </submittedName>
</protein>
<dbReference type="PANTHER" id="PTHR30572:SF4">
    <property type="entry name" value="ABC TRANSPORTER PERMEASE YTRF"/>
    <property type="match status" value="1"/>
</dbReference>
<dbReference type="PATRIC" id="fig|1273125.3.peg.1252"/>
<evidence type="ECO:0000256" key="6">
    <source>
        <dbReference type="ARBA" id="ARBA00038076"/>
    </source>
</evidence>
<comment type="subcellular location">
    <subcellularLocation>
        <location evidence="1">Cell membrane</location>
        <topology evidence="1">Multi-pass membrane protein</topology>
    </subcellularLocation>
</comment>
<feature type="transmembrane region" description="Helical" evidence="8">
    <location>
        <begin position="729"/>
        <end position="754"/>
    </location>
</feature>
<evidence type="ECO:0000256" key="4">
    <source>
        <dbReference type="ARBA" id="ARBA00022989"/>
    </source>
</evidence>
<dbReference type="InterPro" id="IPR050250">
    <property type="entry name" value="Macrolide_Exporter_MacB"/>
</dbReference>
<gene>
    <name evidence="11" type="ORF">Rrhod_1296</name>
</gene>
<dbReference type="GO" id="GO:0005886">
    <property type="term" value="C:plasma membrane"/>
    <property type="evidence" value="ECO:0007669"/>
    <property type="project" value="UniProtKB-SubCell"/>
</dbReference>
<dbReference type="InterPro" id="IPR025857">
    <property type="entry name" value="MacB_PCD"/>
</dbReference>
<feature type="domain" description="MacB-like periplasmic core" evidence="10">
    <location>
        <begin position="504"/>
        <end position="699"/>
    </location>
</feature>
<evidence type="ECO:0000313" key="11">
    <source>
        <dbReference type="EMBL" id="EOM77343.1"/>
    </source>
</evidence>
<name>R7WPW8_9NOCA</name>
<evidence type="ECO:0000256" key="3">
    <source>
        <dbReference type="ARBA" id="ARBA00022692"/>
    </source>
</evidence>
<dbReference type="eggNOG" id="COG3127">
    <property type="taxonomic scope" value="Bacteria"/>
</dbReference>
<dbReference type="PANTHER" id="PTHR30572">
    <property type="entry name" value="MEMBRANE COMPONENT OF TRANSPORTER-RELATED"/>
    <property type="match status" value="1"/>
</dbReference>
<evidence type="ECO:0000256" key="2">
    <source>
        <dbReference type="ARBA" id="ARBA00022475"/>
    </source>
</evidence>
<feature type="region of interest" description="Disordered" evidence="7">
    <location>
        <begin position="1"/>
        <end position="22"/>
    </location>
</feature>
<comment type="similarity">
    <text evidence="6">Belongs to the ABC-4 integral membrane protein family.</text>
</comment>
<keyword evidence="2" id="KW-1003">Cell membrane</keyword>
<feature type="transmembrane region" description="Helical" evidence="8">
    <location>
        <begin position="507"/>
        <end position="527"/>
    </location>
</feature>
<sequence length="856" mass="87836">MTAMSSTSADHHTGGRGSGAPMRRVSLRNLAAHKVRLALTVLSVVLGTAFVAGSFVFTDTLQRTFDSIFDDTATGVDVRVSPEEQGTDGVPLADAETVSSLPGVRAVAPAESGQVVLIGPDGSAVQTGGAPSIGTSYVPAEQAVEEPDPYVAGAPPSAPGEVGINPSAAERANLAVGDDARVLVPAHGIVDVTISGLYDPGTDTGGFIGVQFTQQQAVELFTDGRHAAYVDVAGDGSRTPEQLQADVQQALPDMKVQTGDEVRAETEAQVSQALDFVNYFLLAFGAIALLVGTFIIYNTFSMIVAQRLRELALLRAIGASQGQIGRSVTLEALVVGILGAIAGTAAGIGLAYVLRALLNAFDLGLPEGPLVLSPRTFAVSIGVGVLVTVISAYAPARRASRVAPVAAMREEASGGAESLTVRTWVGAVFTVAGVVALVIGSRGTGEPAAATVGLGALATIVGVFLVAPALSRPVVRTLGLATRPFGAVGKLARTNAVRNPRRTSATAFALTLGLMLVSVIGVFGASAKASVDELVDNGITADWILSGPNQIGVPEGVEGAVSELPDVARAASLHLFSAEVDGERETGGSLDGSTEGLVNLDVVRGSGDPGPGEIIVSDTKAAERGWDVGSPVTVTGADGKQTRATVGGVFVSNQLFGDLVVSDDVYRATSPAVGLPAILVLIEATPGADADTLRADLEQSTSRFIVVQVQDRDEFKGAQAAQIDTLLAILYGLLALAVVIAILGIVNTLALSVVERTREIGMLRAVGTQRSQVRRTIYLESMLIAVFGAVVGIVLGVAFGWAFVSTLRDQGLGTFQVPWEQIVAMLVGSGVVGVLAALWPAVRAARTDPLDAISES</sequence>
<keyword evidence="4 8" id="KW-1133">Transmembrane helix</keyword>
<feature type="transmembrane region" description="Helical" evidence="8">
    <location>
        <begin position="822"/>
        <end position="842"/>
    </location>
</feature>
<dbReference type="InterPro" id="IPR003838">
    <property type="entry name" value="ABC3_permease_C"/>
</dbReference>
<proteinExistence type="inferred from homology"/>
<dbReference type="EMBL" id="APMY01000043">
    <property type="protein sequence ID" value="EOM77343.1"/>
    <property type="molecule type" value="Genomic_DNA"/>
</dbReference>
<dbReference type="Pfam" id="PF12704">
    <property type="entry name" value="MacB_PCD"/>
    <property type="match status" value="2"/>
</dbReference>
<feature type="transmembrane region" description="Helical" evidence="8">
    <location>
        <begin position="37"/>
        <end position="57"/>
    </location>
</feature>
<comment type="caution">
    <text evidence="11">The sequence shown here is derived from an EMBL/GenBank/DDBJ whole genome shotgun (WGS) entry which is preliminary data.</text>
</comment>
<evidence type="ECO:0000256" key="5">
    <source>
        <dbReference type="ARBA" id="ARBA00023136"/>
    </source>
</evidence>
<dbReference type="Proteomes" id="UP000013525">
    <property type="component" value="Unassembled WGS sequence"/>
</dbReference>
<feature type="domain" description="ABC3 transporter permease C-terminal" evidence="9">
    <location>
        <begin position="283"/>
        <end position="403"/>
    </location>
</feature>
<evidence type="ECO:0000256" key="1">
    <source>
        <dbReference type="ARBA" id="ARBA00004651"/>
    </source>
</evidence>
<feature type="domain" description="ABC3 transporter permease C-terminal" evidence="9">
    <location>
        <begin position="733"/>
        <end position="849"/>
    </location>
</feature>
<dbReference type="AlphaFoldDB" id="R7WPW8"/>